<dbReference type="PANTHER" id="PTHR11589">
    <property type="entry name" value="NERVE GROWTH FACTOR NGF -RELATED"/>
    <property type="match status" value="1"/>
</dbReference>
<sequence>MHWLPLVAMVIASALPFPYSPVTRIVAATTETSGSHEDDGGQLLLPPPPLPAPAHNFSDGNASRDPCNANCVPGPAAGAGDHQTTRSAGEPLLRTGQDSEDSERSNSDSDRDPPGVSAQGEKNGRTSNFSCHDDRVSAENAVTEDHSRGGAAVEDSTLKENLRDSRDGGIAGKDDSPSPLPAPDPANVSPATSQQRGLGPFSQWEGTRVATETGEGSPVSEGEGRSPRGGTPDAGPGRPRGVAEEDLEAGMMGVDGIQGVDELFLDAHPRVLFSPSASPPQHPPLLLMLESGALPEGEGGPGWAAPHAGNRRIKRSDVFGPDKRRGERSVCESESVWVTDKKTAIDNHGRTVTILPEIQTPTGALKQYFYETRCRRGEQQQQQLRGSPPRGSSRGGGGGATPAGAGLGLGVAGSGCLGVDKKQWKSECKPKHSFVRALAKDANNRMGWRWIRIDSSCVCVLLSRVSRQSVGKV</sequence>
<protein>
    <recommendedName>
        <fullName evidence="2">Neurotrophin-4</fullName>
    </recommendedName>
</protein>
<name>A0AA47MYT0_MERPO</name>
<evidence type="ECO:0000256" key="1">
    <source>
        <dbReference type="ARBA" id="ARBA00010783"/>
    </source>
</evidence>
<feature type="region of interest" description="Disordered" evidence="4">
    <location>
        <begin position="377"/>
        <end position="404"/>
    </location>
</feature>
<dbReference type="Proteomes" id="UP001174136">
    <property type="component" value="Unassembled WGS sequence"/>
</dbReference>
<dbReference type="SMART" id="SM00140">
    <property type="entry name" value="NGF"/>
    <property type="match status" value="1"/>
</dbReference>
<proteinExistence type="inferred from homology"/>
<dbReference type="Gene3D" id="2.10.90.10">
    <property type="entry name" value="Cystine-knot cytokines"/>
    <property type="match status" value="1"/>
</dbReference>
<accession>A0AA47MYT0</accession>
<dbReference type="InterPro" id="IPR002072">
    <property type="entry name" value="Nerve_growth_factor-rel"/>
</dbReference>
<feature type="compositionally biased region" description="Basic and acidic residues" evidence="4">
    <location>
        <begin position="131"/>
        <end position="148"/>
    </location>
</feature>
<dbReference type="GO" id="GO:0030425">
    <property type="term" value="C:dendrite"/>
    <property type="evidence" value="ECO:0007669"/>
    <property type="project" value="TreeGrafter"/>
</dbReference>
<dbReference type="InterPro" id="IPR019846">
    <property type="entry name" value="Nerve_growth_factor_CS"/>
</dbReference>
<evidence type="ECO:0000256" key="4">
    <source>
        <dbReference type="SAM" id="MobiDB-lite"/>
    </source>
</evidence>
<dbReference type="Pfam" id="PF00243">
    <property type="entry name" value="NGF"/>
    <property type="match status" value="1"/>
</dbReference>
<dbReference type="PRINTS" id="PR00268">
    <property type="entry name" value="NGF"/>
</dbReference>
<comment type="similarity">
    <text evidence="1">Belongs to the NGF-beta family.</text>
</comment>
<dbReference type="GO" id="GO:0005615">
    <property type="term" value="C:extracellular space"/>
    <property type="evidence" value="ECO:0007669"/>
    <property type="project" value="TreeGrafter"/>
</dbReference>
<gene>
    <name evidence="7" type="primary">ntf4</name>
    <name evidence="7" type="ORF">N1851_010970</name>
</gene>
<comment type="caution">
    <text evidence="7">The sequence shown here is derived from an EMBL/GenBank/DDBJ whole genome shotgun (WGS) entry which is preliminary data.</text>
</comment>
<evidence type="ECO:0000256" key="3">
    <source>
        <dbReference type="ARBA" id="ARBA00023030"/>
    </source>
</evidence>
<dbReference type="GO" id="GO:0008083">
    <property type="term" value="F:growth factor activity"/>
    <property type="evidence" value="ECO:0007669"/>
    <property type="project" value="UniProtKB-KW"/>
</dbReference>
<dbReference type="InterPro" id="IPR020408">
    <property type="entry name" value="Nerve_growth_factor-like"/>
</dbReference>
<dbReference type="GO" id="GO:0021675">
    <property type="term" value="P:nerve development"/>
    <property type="evidence" value="ECO:0007669"/>
    <property type="project" value="TreeGrafter"/>
</dbReference>
<feature type="compositionally biased region" description="Low complexity" evidence="4">
    <location>
        <begin position="379"/>
        <end position="392"/>
    </location>
</feature>
<evidence type="ECO:0000259" key="6">
    <source>
        <dbReference type="SMART" id="SM00140"/>
    </source>
</evidence>
<dbReference type="GO" id="GO:0007169">
    <property type="term" value="P:cell surface receptor protein tyrosine kinase signaling pathway"/>
    <property type="evidence" value="ECO:0007669"/>
    <property type="project" value="TreeGrafter"/>
</dbReference>
<evidence type="ECO:0000313" key="7">
    <source>
        <dbReference type="EMBL" id="KAK0148690.1"/>
    </source>
</evidence>
<reference evidence="7" key="1">
    <citation type="journal article" date="2023" name="Front. Mar. Sci.">
        <title>A new Merluccius polli reference genome to investigate the effects of global change in West African waters.</title>
        <authorList>
            <person name="Mateo J.L."/>
            <person name="Blanco-Fernandez C."/>
            <person name="Garcia-Vazquez E."/>
            <person name="Machado-Schiaffino G."/>
        </authorList>
    </citation>
    <scope>NUCLEOTIDE SEQUENCE</scope>
    <source>
        <strain evidence="7">C29</strain>
        <tissue evidence="7">Fin</tissue>
    </source>
</reference>
<keyword evidence="3" id="KW-0339">Growth factor</keyword>
<evidence type="ECO:0000256" key="5">
    <source>
        <dbReference type="SAM" id="SignalP"/>
    </source>
</evidence>
<feature type="compositionally biased region" description="Basic and acidic residues" evidence="4">
    <location>
        <begin position="102"/>
        <end position="113"/>
    </location>
</feature>
<dbReference type="PROSITE" id="PS50270">
    <property type="entry name" value="NGF_2"/>
    <property type="match status" value="1"/>
</dbReference>
<dbReference type="AlphaFoldDB" id="A0AA47MYT0"/>
<dbReference type="SUPFAM" id="SSF57501">
    <property type="entry name" value="Cystine-knot cytokines"/>
    <property type="match status" value="1"/>
</dbReference>
<keyword evidence="8" id="KW-1185">Reference proteome</keyword>
<dbReference type="GO" id="GO:0030424">
    <property type="term" value="C:axon"/>
    <property type="evidence" value="ECO:0007669"/>
    <property type="project" value="TreeGrafter"/>
</dbReference>
<feature type="region of interest" description="Disordered" evidence="4">
    <location>
        <begin position="31"/>
        <end position="242"/>
    </location>
</feature>
<dbReference type="PANTHER" id="PTHR11589:SF8">
    <property type="entry name" value="NEUROTROPHIN-4"/>
    <property type="match status" value="1"/>
</dbReference>
<dbReference type="GO" id="GO:0038180">
    <property type="term" value="P:nerve growth factor signaling pathway"/>
    <property type="evidence" value="ECO:0007669"/>
    <property type="project" value="TreeGrafter"/>
</dbReference>
<dbReference type="InterPro" id="IPR029034">
    <property type="entry name" value="Cystine-knot_cytokine"/>
</dbReference>
<feature type="compositionally biased region" description="Basic and acidic residues" evidence="4">
    <location>
        <begin position="156"/>
        <end position="176"/>
    </location>
</feature>
<dbReference type="GO" id="GO:0043524">
    <property type="term" value="P:negative regulation of neuron apoptotic process"/>
    <property type="evidence" value="ECO:0007669"/>
    <property type="project" value="TreeGrafter"/>
</dbReference>
<dbReference type="EMBL" id="JAOPHQ010002003">
    <property type="protein sequence ID" value="KAK0148690.1"/>
    <property type="molecule type" value="Genomic_DNA"/>
</dbReference>
<dbReference type="GO" id="GO:0050804">
    <property type="term" value="P:modulation of chemical synaptic transmission"/>
    <property type="evidence" value="ECO:0007669"/>
    <property type="project" value="TreeGrafter"/>
</dbReference>
<organism evidence="7 8">
    <name type="scientific">Merluccius polli</name>
    <name type="common">Benguela hake</name>
    <name type="synonym">Merluccius cadenati</name>
    <dbReference type="NCBI Taxonomy" id="89951"/>
    <lineage>
        <taxon>Eukaryota</taxon>
        <taxon>Metazoa</taxon>
        <taxon>Chordata</taxon>
        <taxon>Craniata</taxon>
        <taxon>Vertebrata</taxon>
        <taxon>Euteleostomi</taxon>
        <taxon>Actinopterygii</taxon>
        <taxon>Neopterygii</taxon>
        <taxon>Teleostei</taxon>
        <taxon>Neoteleostei</taxon>
        <taxon>Acanthomorphata</taxon>
        <taxon>Zeiogadaria</taxon>
        <taxon>Gadariae</taxon>
        <taxon>Gadiformes</taxon>
        <taxon>Gadoidei</taxon>
        <taxon>Merlucciidae</taxon>
        <taxon>Merluccius</taxon>
    </lineage>
</organism>
<feature type="chain" id="PRO_5041426118" description="Neurotrophin-4" evidence="5">
    <location>
        <begin position="17"/>
        <end position="473"/>
    </location>
</feature>
<dbReference type="PROSITE" id="PS00248">
    <property type="entry name" value="NGF_1"/>
    <property type="match status" value="1"/>
</dbReference>
<dbReference type="GO" id="GO:0048812">
    <property type="term" value="P:neuron projection morphogenesis"/>
    <property type="evidence" value="ECO:0007669"/>
    <property type="project" value="TreeGrafter"/>
</dbReference>
<dbReference type="GO" id="GO:0008021">
    <property type="term" value="C:synaptic vesicle"/>
    <property type="evidence" value="ECO:0007669"/>
    <property type="project" value="TreeGrafter"/>
</dbReference>
<dbReference type="GO" id="GO:0005163">
    <property type="term" value="F:nerve growth factor receptor binding"/>
    <property type="evidence" value="ECO:0007669"/>
    <property type="project" value="TreeGrafter"/>
</dbReference>
<feature type="compositionally biased region" description="Gly residues" evidence="4">
    <location>
        <begin position="393"/>
        <end position="404"/>
    </location>
</feature>
<evidence type="ECO:0000313" key="8">
    <source>
        <dbReference type="Proteomes" id="UP001174136"/>
    </source>
</evidence>
<feature type="domain" description="Nerve growth factor-related" evidence="6">
    <location>
        <begin position="323"/>
        <end position="460"/>
    </location>
</feature>
<feature type="signal peptide" evidence="5">
    <location>
        <begin position="1"/>
        <end position="16"/>
    </location>
</feature>
<evidence type="ECO:0000256" key="2">
    <source>
        <dbReference type="ARBA" id="ARBA00018008"/>
    </source>
</evidence>
<keyword evidence="5" id="KW-0732">Signal</keyword>